<organism evidence="1 2">
    <name type="scientific">Lamprobacter modestohalophilus</name>
    <dbReference type="NCBI Taxonomy" id="1064514"/>
    <lineage>
        <taxon>Bacteria</taxon>
        <taxon>Pseudomonadati</taxon>
        <taxon>Pseudomonadota</taxon>
        <taxon>Gammaproteobacteria</taxon>
        <taxon>Chromatiales</taxon>
        <taxon>Chromatiaceae</taxon>
        <taxon>Lamprobacter</taxon>
    </lineage>
</organism>
<dbReference type="EMBL" id="NRRY01000011">
    <property type="protein sequence ID" value="MBK1618545.1"/>
    <property type="molecule type" value="Genomic_DNA"/>
</dbReference>
<dbReference type="AlphaFoldDB" id="A0A9X0W850"/>
<keyword evidence="2" id="KW-1185">Reference proteome</keyword>
<gene>
    <name evidence="1" type="ORF">CKO42_08850</name>
</gene>
<dbReference type="Proteomes" id="UP001138768">
    <property type="component" value="Unassembled WGS sequence"/>
</dbReference>
<accession>A0A9X0W850</accession>
<dbReference type="InterPro" id="IPR006498">
    <property type="entry name" value="Tail_tube"/>
</dbReference>
<name>A0A9X0W850_9GAMM</name>
<sequence length="77" mass="8372">MAMLPRAVLLHPQARVHTACPMNIQKHQGVLIIDMVAVKYYKLSINGNELIEVNAVNLVRKVGGTDQLAAIRAAIGL</sequence>
<protein>
    <submittedName>
        <fullName evidence="1">Uncharacterized protein</fullName>
    </submittedName>
</protein>
<dbReference type="RefSeq" id="WP_200242328.1">
    <property type="nucleotide sequence ID" value="NZ_NRRY01000011.1"/>
</dbReference>
<dbReference type="Pfam" id="PF04985">
    <property type="entry name" value="Phage_tube"/>
    <property type="match status" value="1"/>
</dbReference>
<evidence type="ECO:0000313" key="2">
    <source>
        <dbReference type="Proteomes" id="UP001138768"/>
    </source>
</evidence>
<proteinExistence type="predicted"/>
<reference evidence="1 2" key="1">
    <citation type="journal article" date="2020" name="Microorganisms">
        <title>Osmotic Adaptation and Compatible Solute Biosynthesis of Phototrophic Bacteria as Revealed from Genome Analyses.</title>
        <authorList>
            <person name="Imhoff J.F."/>
            <person name="Rahn T."/>
            <person name="Kunzel S."/>
            <person name="Keller A."/>
            <person name="Neulinger S.C."/>
        </authorList>
    </citation>
    <scope>NUCLEOTIDE SEQUENCE [LARGE SCALE GENOMIC DNA]</scope>
    <source>
        <strain evidence="1 2">DSM 25653</strain>
    </source>
</reference>
<evidence type="ECO:0000313" key="1">
    <source>
        <dbReference type="EMBL" id="MBK1618545.1"/>
    </source>
</evidence>
<comment type="caution">
    <text evidence="1">The sequence shown here is derived from an EMBL/GenBank/DDBJ whole genome shotgun (WGS) entry which is preliminary data.</text>
</comment>